<keyword evidence="3" id="KW-1185">Reference proteome</keyword>
<sequence>MVREQNILDVPLIAQMPELPRGCEVTSLAMLLAYAGVEADKLTLAGEIRKSRIPYEKKNGDTYFGDPNEGFVGSMTDFRSPGLGVYHKPIAELASRYLGTRIVDLTGSDFSLVEHQIERCRPVWVINNEWFRPLPQRYFRTWFTENGPLDITYKEHSVVVTGFDDQFVYFNDPLRPQKNRRTPKQKFIAGWQQLFSQAVSFR</sequence>
<reference evidence="2" key="1">
    <citation type="journal article" date="2014" name="Int. J. Syst. Evol. Microbiol.">
        <title>Complete genome sequence of Corynebacterium casei LMG S-19264T (=DSM 44701T), isolated from a smear-ripened cheese.</title>
        <authorList>
            <consortium name="US DOE Joint Genome Institute (JGI-PGF)"/>
            <person name="Walter F."/>
            <person name="Albersmeier A."/>
            <person name="Kalinowski J."/>
            <person name="Ruckert C."/>
        </authorList>
    </citation>
    <scope>NUCLEOTIDE SEQUENCE</scope>
    <source>
        <strain evidence="2">JCM 15325</strain>
    </source>
</reference>
<dbReference type="Gene3D" id="3.90.70.10">
    <property type="entry name" value="Cysteine proteinases"/>
    <property type="match status" value="1"/>
</dbReference>
<dbReference type="EMBL" id="BMOK01000015">
    <property type="protein sequence ID" value="GGL62548.1"/>
    <property type="molecule type" value="Genomic_DNA"/>
</dbReference>
<name>A0A917S794_9BACL</name>
<dbReference type="InterPro" id="IPR039564">
    <property type="entry name" value="Peptidase_C39-like"/>
</dbReference>
<dbReference type="PANTHER" id="PTHR37806">
    <property type="entry name" value="LMO0724 PROTEIN"/>
    <property type="match status" value="1"/>
</dbReference>
<dbReference type="Proteomes" id="UP000654670">
    <property type="component" value="Unassembled WGS sequence"/>
</dbReference>
<dbReference type="InterPro" id="IPR039563">
    <property type="entry name" value="Peptidase_C39_single_dom"/>
</dbReference>
<accession>A0A917S794</accession>
<reference evidence="2" key="2">
    <citation type="submission" date="2020-09" db="EMBL/GenBank/DDBJ databases">
        <authorList>
            <person name="Sun Q."/>
            <person name="Ohkuma M."/>
        </authorList>
    </citation>
    <scope>NUCLEOTIDE SEQUENCE</scope>
    <source>
        <strain evidence="2">JCM 15325</strain>
    </source>
</reference>
<comment type="caution">
    <text evidence="2">The sequence shown here is derived from an EMBL/GenBank/DDBJ whole genome shotgun (WGS) entry which is preliminary data.</text>
</comment>
<dbReference type="PIRSF" id="PIRSF032442">
    <property type="entry name" value="UCP032442"/>
    <property type="match status" value="1"/>
</dbReference>
<evidence type="ECO:0000313" key="3">
    <source>
        <dbReference type="Proteomes" id="UP000654670"/>
    </source>
</evidence>
<dbReference type="RefSeq" id="WP_188804501.1">
    <property type="nucleotide sequence ID" value="NZ_BMOK01000015.1"/>
</dbReference>
<proteinExistence type="predicted"/>
<dbReference type="Pfam" id="PF13529">
    <property type="entry name" value="Peptidase_C39_2"/>
    <property type="match status" value="1"/>
</dbReference>
<feature type="domain" description="Peptidase C39-like" evidence="1">
    <location>
        <begin position="8"/>
        <end position="173"/>
    </location>
</feature>
<dbReference type="AlphaFoldDB" id="A0A917S794"/>
<dbReference type="CDD" id="cd02549">
    <property type="entry name" value="Peptidase_C39A"/>
    <property type="match status" value="1"/>
</dbReference>
<dbReference type="PANTHER" id="PTHR37806:SF1">
    <property type="entry name" value="PEPTIDASE C39-LIKE DOMAIN-CONTAINING PROTEIN"/>
    <property type="match status" value="1"/>
</dbReference>
<evidence type="ECO:0000313" key="2">
    <source>
        <dbReference type="EMBL" id="GGL62548.1"/>
    </source>
</evidence>
<protein>
    <recommendedName>
        <fullName evidence="1">Peptidase C39-like domain-containing protein</fullName>
    </recommendedName>
</protein>
<organism evidence="2 3">
    <name type="scientific">Sporolactobacillus putidus</name>
    <dbReference type="NCBI Taxonomy" id="492735"/>
    <lineage>
        <taxon>Bacteria</taxon>
        <taxon>Bacillati</taxon>
        <taxon>Bacillota</taxon>
        <taxon>Bacilli</taxon>
        <taxon>Bacillales</taxon>
        <taxon>Sporolactobacillaceae</taxon>
        <taxon>Sporolactobacillus</taxon>
    </lineage>
</organism>
<dbReference type="InterPro" id="IPR016997">
    <property type="entry name" value="UCP032442"/>
</dbReference>
<evidence type="ECO:0000259" key="1">
    <source>
        <dbReference type="Pfam" id="PF13529"/>
    </source>
</evidence>
<gene>
    <name evidence="2" type="ORF">GCM10007968_28200</name>
</gene>